<dbReference type="AlphaFoldDB" id="A0A5S5C4U2"/>
<name>A0A5S5C4U2_9FLAO</name>
<reference evidence="1 2" key="1">
    <citation type="submission" date="2019-07" db="EMBL/GenBank/DDBJ databases">
        <title>Genomic Encyclopedia of Archaeal and Bacterial Type Strains, Phase II (KMG-II): from individual species to whole genera.</title>
        <authorList>
            <person name="Goeker M."/>
        </authorList>
    </citation>
    <scope>NUCLEOTIDE SEQUENCE [LARGE SCALE GENOMIC DNA]</scope>
    <source>
        <strain evidence="1 2">DSM 17527</strain>
    </source>
</reference>
<protein>
    <submittedName>
        <fullName evidence="1">Uncharacterized protein</fullName>
    </submittedName>
</protein>
<comment type="caution">
    <text evidence="1">The sequence shown here is derived from an EMBL/GenBank/DDBJ whole genome shotgun (WGS) entry which is preliminary data.</text>
</comment>
<dbReference type="EMBL" id="VNHU01000004">
    <property type="protein sequence ID" value="TYP74354.1"/>
    <property type="molecule type" value="Genomic_DNA"/>
</dbReference>
<evidence type="ECO:0000313" key="2">
    <source>
        <dbReference type="Proteomes" id="UP000324376"/>
    </source>
</evidence>
<organism evidence="1 2">
    <name type="scientific">Aquimarina intermedia</name>
    <dbReference type="NCBI Taxonomy" id="350814"/>
    <lineage>
        <taxon>Bacteria</taxon>
        <taxon>Pseudomonadati</taxon>
        <taxon>Bacteroidota</taxon>
        <taxon>Flavobacteriia</taxon>
        <taxon>Flavobacteriales</taxon>
        <taxon>Flavobacteriaceae</taxon>
        <taxon>Aquimarina</taxon>
    </lineage>
</organism>
<dbReference type="SUPFAM" id="SSF53756">
    <property type="entry name" value="UDP-Glycosyltransferase/glycogen phosphorylase"/>
    <property type="match status" value="1"/>
</dbReference>
<evidence type="ECO:0000313" key="1">
    <source>
        <dbReference type="EMBL" id="TYP74354.1"/>
    </source>
</evidence>
<dbReference type="RefSeq" id="WP_148782466.1">
    <property type="nucleotide sequence ID" value="NZ_VNHU01000004.1"/>
</dbReference>
<gene>
    <name evidence="1" type="ORF">BD809_104174</name>
</gene>
<keyword evidence="2" id="KW-1185">Reference proteome</keyword>
<dbReference type="Proteomes" id="UP000324376">
    <property type="component" value="Unassembled WGS sequence"/>
</dbReference>
<dbReference type="OrthoDB" id="6620093at2"/>
<accession>A0A5S5C4U2</accession>
<sequence length="274" mass="32628">MEYVGVFNQKAIKYFEENQFNHVTFENPDVAVESTVTTDKMTNKQKRKNFKAKLEFEKGLLVKCYQHYKKSPPALVIFEVLNTSWTVPFVKLGVPLLGISITLLTEFNLNLPSVHTNYVPSKKKNLKDSLFILKDWLIIYVFVHWKYKILNLLVLRWMFGFSKIPKINFKQFFRKNDFRLLWGDYPLNDFRISIPCILCCPQEFDFPHRKRSDEIFYAGSSILLNRKENVNFDWVKLDLNRKNIYVTLGFMPEYTDKKLRVNFFKFIIQAAMQL</sequence>
<proteinExistence type="predicted"/>